<proteinExistence type="predicted"/>
<keyword evidence="4" id="KW-0176">Collagen</keyword>
<dbReference type="OrthoDB" id="10256829at2759"/>
<dbReference type="PANTHER" id="PTHR24020:SF86">
    <property type="entry name" value="COLLAGEN, TYPE VI, ALPHA 4"/>
    <property type="match status" value="1"/>
</dbReference>
<keyword evidence="7" id="KW-1185">Reference proteome</keyword>
<dbReference type="SMART" id="SM00327">
    <property type="entry name" value="VWA"/>
    <property type="match status" value="1"/>
</dbReference>
<dbReference type="KEGG" id="char:116222527"/>
<sequence length="222" mass="24953">MYIVQKFIKDTAHWIKDIVCTQEAVADLVFLVDGSWSIGKENFQQIQDFLHTLVNSFSVGPDQVRIGLAQYSTDPRTEFLLNTFQDKQEILEYIKKLPYKGGGTMTGLGLDFILKEQFVEQAGSRARQGVPQIAVVITDGRSQDDVEPHADDLRRRGIILYAIGIKDADEEQLRKIGNEPHDQHVYSVSDFNALQGISQNIVKVLCTTVEEAKRQITQASLG</sequence>
<dbReference type="PROSITE" id="PS50234">
    <property type="entry name" value="VWFA"/>
    <property type="match status" value="1"/>
</dbReference>
<evidence type="ECO:0000256" key="2">
    <source>
        <dbReference type="ARBA" id="ARBA00022525"/>
    </source>
</evidence>
<keyword evidence="3" id="KW-0677">Repeat</keyword>
<evidence type="ECO:0000256" key="5">
    <source>
        <dbReference type="ARBA" id="ARBA00023180"/>
    </source>
</evidence>
<evidence type="ECO:0000256" key="1">
    <source>
        <dbReference type="ARBA" id="ARBA00004239"/>
    </source>
</evidence>
<feature type="domain" description="VWFA" evidence="6">
    <location>
        <begin position="27"/>
        <end position="201"/>
    </location>
</feature>
<name>A0A6P8G0Y9_CLUHA</name>
<dbReference type="Proteomes" id="UP000515152">
    <property type="component" value="Chromosome 11"/>
</dbReference>
<dbReference type="Pfam" id="PF00092">
    <property type="entry name" value="VWA"/>
    <property type="match status" value="1"/>
</dbReference>
<dbReference type="PANTHER" id="PTHR24020">
    <property type="entry name" value="COLLAGEN ALPHA"/>
    <property type="match status" value="1"/>
</dbReference>
<protein>
    <submittedName>
        <fullName evidence="8">Collagen alpha-1(XIV) chain-like</fullName>
    </submittedName>
</protein>
<dbReference type="InterPro" id="IPR050525">
    <property type="entry name" value="ECM_Assembly_Org"/>
</dbReference>
<accession>A0A6P8G0Y9</accession>
<dbReference type="RefSeq" id="XP_031432804.2">
    <property type="nucleotide sequence ID" value="XM_031576944.2"/>
</dbReference>
<dbReference type="GO" id="GO:0005576">
    <property type="term" value="C:extracellular region"/>
    <property type="evidence" value="ECO:0007669"/>
    <property type="project" value="UniProtKB-SubCell"/>
</dbReference>
<evidence type="ECO:0000256" key="3">
    <source>
        <dbReference type="ARBA" id="ARBA00022737"/>
    </source>
</evidence>
<keyword evidence="5" id="KW-0325">Glycoprotein</keyword>
<dbReference type="AlphaFoldDB" id="A0A6P8G0Y9"/>
<dbReference type="GeneID" id="116222527"/>
<dbReference type="GO" id="GO:0005581">
    <property type="term" value="C:collagen trimer"/>
    <property type="evidence" value="ECO:0007669"/>
    <property type="project" value="UniProtKB-KW"/>
</dbReference>
<reference evidence="8" key="1">
    <citation type="submission" date="2025-08" db="UniProtKB">
        <authorList>
            <consortium name="RefSeq"/>
        </authorList>
    </citation>
    <scope>IDENTIFICATION</scope>
</reference>
<gene>
    <name evidence="8" type="primary">LOC116222527</name>
</gene>
<dbReference type="FunFam" id="3.40.50.410:FF:000001">
    <property type="entry name" value="Collagen, type XII, alpha 1"/>
    <property type="match status" value="1"/>
</dbReference>
<evidence type="ECO:0000313" key="7">
    <source>
        <dbReference type="Proteomes" id="UP000515152"/>
    </source>
</evidence>
<organism evidence="7 8">
    <name type="scientific">Clupea harengus</name>
    <name type="common">Atlantic herring</name>
    <dbReference type="NCBI Taxonomy" id="7950"/>
    <lineage>
        <taxon>Eukaryota</taxon>
        <taxon>Metazoa</taxon>
        <taxon>Chordata</taxon>
        <taxon>Craniata</taxon>
        <taxon>Vertebrata</taxon>
        <taxon>Euteleostomi</taxon>
        <taxon>Actinopterygii</taxon>
        <taxon>Neopterygii</taxon>
        <taxon>Teleostei</taxon>
        <taxon>Clupei</taxon>
        <taxon>Clupeiformes</taxon>
        <taxon>Clupeoidei</taxon>
        <taxon>Clupeidae</taxon>
        <taxon>Clupea</taxon>
    </lineage>
</organism>
<evidence type="ECO:0000259" key="6">
    <source>
        <dbReference type="PROSITE" id="PS50234"/>
    </source>
</evidence>
<evidence type="ECO:0000256" key="4">
    <source>
        <dbReference type="ARBA" id="ARBA00023119"/>
    </source>
</evidence>
<comment type="subcellular location">
    <subcellularLocation>
        <location evidence="1">Secreted</location>
        <location evidence="1">Extracellular space</location>
    </subcellularLocation>
</comment>
<evidence type="ECO:0000313" key="8">
    <source>
        <dbReference type="RefSeq" id="XP_031432804.2"/>
    </source>
</evidence>
<dbReference type="InterPro" id="IPR002035">
    <property type="entry name" value="VWF_A"/>
</dbReference>
<keyword evidence="2" id="KW-0964">Secreted</keyword>